<dbReference type="InterPro" id="IPR006309">
    <property type="entry name" value="DnaQ_proteo"/>
</dbReference>
<dbReference type="AlphaFoldDB" id="A0A078KE07"/>
<evidence type="ECO:0000256" key="9">
    <source>
        <dbReference type="ARBA" id="ARBA00022801"/>
    </source>
</evidence>
<dbReference type="EMBL" id="LM655252">
    <property type="protein sequence ID" value="CDZ16423.1"/>
    <property type="molecule type" value="Genomic_DNA"/>
</dbReference>
<proteinExistence type="predicted"/>
<reference evidence="21" key="1">
    <citation type="submission" date="2014-07" db="EMBL/GenBank/DDBJ databases">
        <authorList>
            <person name="Santos-Garcia D."/>
        </authorList>
    </citation>
    <scope>NUCLEOTIDE SEQUENCE [LARGE SCALE GENOMIC DNA]</scope>
</reference>
<dbReference type="PANTHER" id="PTHR30231:SF41">
    <property type="entry name" value="DNA POLYMERASE III SUBUNIT EPSILON"/>
    <property type="match status" value="1"/>
</dbReference>
<evidence type="ECO:0000256" key="13">
    <source>
        <dbReference type="ARBA" id="ARBA00023211"/>
    </source>
</evidence>
<feature type="domain" description="Exonuclease" evidence="19">
    <location>
        <begin position="2"/>
        <end position="173"/>
    </location>
</feature>
<feature type="binding site" evidence="16">
    <location>
        <position position="52"/>
    </location>
    <ligand>
        <name>substrate</name>
    </ligand>
</feature>
<evidence type="ECO:0000256" key="7">
    <source>
        <dbReference type="ARBA" id="ARBA00022722"/>
    </source>
</evidence>
<feature type="binding site" evidence="16">
    <location>
        <position position="9"/>
    </location>
    <ligand>
        <name>substrate</name>
    </ligand>
</feature>
<dbReference type="EC" id="2.7.7.7" evidence="2 18"/>
<keyword evidence="11 17" id="KW-0460">Magnesium</keyword>
<dbReference type="NCBIfam" id="TIGR01406">
    <property type="entry name" value="dnaQ_proteo"/>
    <property type="match status" value="1"/>
</dbReference>
<feature type="binding site" evidence="16">
    <location>
        <position position="7"/>
    </location>
    <ligand>
        <name>substrate</name>
    </ligand>
</feature>
<dbReference type="GO" id="GO:0005829">
    <property type="term" value="C:cytosol"/>
    <property type="evidence" value="ECO:0007669"/>
    <property type="project" value="TreeGrafter"/>
</dbReference>
<dbReference type="FunFam" id="3.30.420.10:FF:000012">
    <property type="entry name" value="DNA polymerase III subunit epsilon"/>
    <property type="match status" value="1"/>
</dbReference>
<evidence type="ECO:0000256" key="4">
    <source>
        <dbReference type="ARBA" id="ARBA00022679"/>
    </source>
</evidence>
<evidence type="ECO:0000256" key="18">
    <source>
        <dbReference type="RuleBase" id="RU364087"/>
    </source>
</evidence>
<dbReference type="Pfam" id="PF00929">
    <property type="entry name" value="RNase_T"/>
    <property type="match status" value="1"/>
</dbReference>
<evidence type="ECO:0000256" key="1">
    <source>
        <dbReference type="ARBA" id="ARBA00001936"/>
    </source>
</evidence>
<comment type="catalytic activity">
    <reaction evidence="14 18">
        <text>DNA(n) + a 2'-deoxyribonucleoside 5'-triphosphate = DNA(n+1) + diphosphate</text>
        <dbReference type="Rhea" id="RHEA:22508"/>
        <dbReference type="Rhea" id="RHEA-COMP:17339"/>
        <dbReference type="Rhea" id="RHEA-COMP:17340"/>
        <dbReference type="ChEBI" id="CHEBI:33019"/>
        <dbReference type="ChEBI" id="CHEBI:61560"/>
        <dbReference type="ChEBI" id="CHEBI:173112"/>
        <dbReference type="EC" id="2.7.7.7"/>
    </reaction>
</comment>
<keyword evidence="13 17" id="KW-0464">Manganese</keyword>
<dbReference type="GO" id="GO:0046872">
    <property type="term" value="F:metal ion binding"/>
    <property type="evidence" value="ECO:0007669"/>
    <property type="project" value="UniProtKB-KW"/>
</dbReference>
<feature type="binding site" evidence="17">
    <location>
        <position position="7"/>
    </location>
    <ligand>
        <name>a divalent metal cation</name>
        <dbReference type="ChEBI" id="CHEBI:60240"/>
        <label>1</label>
        <note>catalytic</note>
    </ligand>
</feature>
<dbReference type="SUPFAM" id="SSF53098">
    <property type="entry name" value="Ribonuclease H-like"/>
    <property type="match status" value="1"/>
</dbReference>
<evidence type="ECO:0000256" key="3">
    <source>
        <dbReference type="ARBA" id="ARBA00020352"/>
    </source>
</evidence>
<evidence type="ECO:0000256" key="16">
    <source>
        <dbReference type="PIRSR" id="PIRSR606309-2"/>
    </source>
</evidence>
<protein>
    <recommendedName>
        <fullName evidence="3 18">DNA polymerase III subunit epsilon</fullName>
        <ecNumber evidence="2 18">2.7.7.7</ecNumber>
    </recommendedName>
</protein>
<keyword evidence="7 18" id="KW-0540">Nuclease</keyword>
<keyword evidence="10 18" id="KW-0269">Exonuclease</keyword>
<evidence type="ECO:0000313" key="21">
    <source>
        <dbReference type="Proteomes" id="UP000032420"/>
    </source>
</evidence>
<dbReference type="SMART" id="SM00479">
    <property type="entry name" value="EXOIII"/>
    <property type="match status" value="1"/>
</dbReference>
<dbReference type="InterPro" id="IPR013520">
    <property type="entry name" value="Ribonucl_H"/>
</dbReference>
<evidence type="ECO:0000256" key="8">
    <source>
        <dbReference type="ARBA" id="ARBA00022723"/>
    </source>
</evidence>
<keyword evidence="21" id="KW-1185">Reference proteome</keyword>
<dbReference type="NCBIfam" id="NF004316">
    <property type="entry name" value="PRK05711.1"/>
    <property type="match status" value="1"/>
</dbReference>
<feature type="binding site" evidence="16">
    <location>
        <position position="57"/>
    </location>
    <ligand>
        <name>substrate</name>
    </ligand>
</feature>
<dbReference type="STRING" id="1495769.CEM_155"/>
<dbReference type="GO" id="GO:0008408">
    <property type="term" value="F:3'-5' exonuclease activity"/>
    <property type="evidence" value="ECO:0007669"/>
    <property type="project" value="TreeGrafter"/>
</dbReference>
<evidence type="ECO:0000256" key="14">
    <source>
        <dbReference type="ARBA" id="ARBA00049244"/>
    </source>
</evidence>
<dbReference type="HOGENOM" id="CLU_047806_2_0_6"/>
<dbReference type="PANTHER" id="PTHR30231">
    <property type="entry name" value="DNA POLYMERASE III SUBUNIT EPSILON"/>
    <property type="match status" value="1"/>
</dbReference>
<evidence type="ECO:0000256" key="17">
    <source>
        <dbReference type="PIRSR" id="PIRSR606309-3"/>
    </source>
</evidence>
<keyword evidence="9 18" id="KW-0378">Hydrolase</keyword>
<evidence type="ECO:0000313" key="20">
    <source>
        <dbReference type="EMBL" id="CDZ16423.1"/>
    </source>
</evidence>
<comment type="subunit">
    <text evidence="18">DNA polymerase III contains a core (composed of alpha, epsilon and theta chains) that associates with a tau subunit. This core dimerizes to form the POLIII' complex. PolIII' associates with the gamma complex (composed of gamma, delta, delta', psi and chi chains) and with the beta chain to form the complete DNA polymerase III complex.</text>
</comment>
<dbReference type="KEGG" id="eme:CEM_155"/>
<keyword evidence="4 18" id="KW-0808">Transferase</keyword>
<dbReference type="OrthoDB" id="9804290at2"/>
<dbReference type="PATRIC" id="fig|1495769.3.peg.145"/>
<evidence type="ECO:0000256" key="15">
    <source>
        <dbReference type="PIRSR" id="PIRSR606309-1"/>
    </source>
</evidence>
<sequence length="234" mass="27237">MRQIVLDTETTGLDHNQGHRIIEIGAIEIINRRITDRYYHQYINPECNIEPEAIAIHGITNKKVLNEPVFYKIADKFWEFIKCTELIIHNASFDINFIEKEFTILNKGWKIHNSCTIVDTLKLARKYHPGQRNSLDALCKRYGINKHRVLHGALIDAKILAEIYITMNCGQTVLFNDNIPCNKLNIINSIKRIKIKYGKLKVINPFNDEIIAHNEKLTKIRKNKVKCIWDTTIS</sequence>
<evidence type="ECO:0000256" key="2">
    <source>
        <dbReference type="ARBA" id="ARBA00012417"/>
    </source>
</evidence>
<gene>
    <name evidence="18 20" type="primary">dnaQ</name>
    <name evidence="20" type="ORF">CEM_155</name>
</gene>
<keyword evidence="5 18" id="KW-0548">Nucleotidyltransferase</keyword>
<feature type="active site" description="Proton acceptor" evidence="15">
    <location>
        <position position="151"/>
    </location>
</feature>
<evidence type="ECO:0000256" key="12">
    <source>
        <dbReference type="ARBA" id="ARBA00022932"/>
    </source>
</evidence>
<organism evidence="20 21">
    <name type="scientific">Candidatus Johnevansia muelleri</name>
    <dbReference type="NCBI Taxonomy" id="1495769"/>
    <lineage>
        <taxon>Bacteria</taxon>
        <taxon>Pseudomonadati</taxon>
        <taxon>Pseudomonadota</taxon>
        <taxon>Gammaproteobacteria</taxon>
        <taxon>Candidatus Johnevansiales</taxon>
        <taxon>Candidatus Johnevansiaceae</taxon>
        <taxon>Candidatus Johnevansia</taxon>
    </lineage>
</organism>
<accession>A0A078KE07</accession>
<evidence type="ECO:0000256" key="10">
    <source>
        <dbReference type="ARBA" id="ARBA00022839"/>
    </source>
</evidence>
<comment type="cofactor">
    <cofactor evidence="1 18">
        <name>Mn(2+)</name>
        <dbReference type="ChEBI" id="CHEBI:29035"/>
    </cofactor>
</comment>
<feature type="binding site" evidence="17">
    <location>
        <position position="9"/>
    </location>
    <ligand>
        <name>a divalent metal cation</name>
        <dbReference type="ChEBI" id="CHEBI:60240"/>
        <label>1</label>
        <note>catalytic</note>
    </ligand>
</feature>
<feature type="binding site" evidence="17">
    <location>
        <position position="156"/>
    </location>
    <ligand>
        <name>a divalent metal cation</name>
        <dbReference type="ChEBI" id="CHEBI:60240"/>
        <label>1</label>
        <note>catalytic</note>
    </ligand>
</feature>
<dbReference type="InterPro" id="IPR006054">
    <property type="entry name" value="DnaQ"/>
</dbReference>
<comment type="function">
    <text evidence="18">DNA polymerase III is a complex, multichain enzyme responsible for most of the replicative synthesis in bacteria. The epsilon subunit contain the editing function and is a proofreading 3'-5' exonuclease.</text>
</comment>
<keyword evidence="12 18" id="KW-0239">DNA-directed DNA polymerase</keyword>
<evidence type="ECO:0000259" key="19">
    <source>
        <dbReference type="SMART" id="SM00479"/>
    </source>
</evidence>
<feature type="binding site" evidence="16">
    <location>
        <position position="156"/>
    </location>
    <ligand>
        <name>substrate</name>
    </ligand>
</feature>
<dbReference type="GO" id="GO:0003677">
    <property type="term" value="F:DNA binding"/>
    <property type="evidence" value="ECO:0007669"/>
    <property type="project" value="InterPro"/>
</dbReference>
<keyword evidence="6 18" id="KW-0235">DNA replication</keyword>
<dbReference type="InterPro" id="IPR012337">
    <property type="entry name" value="RNaseH-like_sf"/>
</dbReference>
<name>A0A078KE07_9GAMM</name>
<evidence type="ECO:0000256" key="11">
    <source>
        <dbReference type="ARBA" id="ARBA00022842"/>
    </source>
</evidence>
<dbReference type="NCBIfam" id="TIGR00573">
    <property type="entry name" value="dnaq"/>
    <property type="match status" value="1"/>
</dbReference>
<dbReference type="Gene3D" id="3.30.420.10">
    <property type="entry name" value="Ribonuclease H-like superfamily/Ribonuclease H"/>
    <property type="match status" value="1"/>
</dbReference>
<dbReference type="GO" id="GO:0003887">
    <property type="term" value="F:DNA-directed DNA polymerase activity"/>
    <property type="evidence" value="ECO:0007669"/>
    <property type="project" value="UniProtKB-KW"/>
</dbReference>
<dbReference type="CDD" id="cd06131">
    <property type="entry name" value="DNA_pol_III_epsilon_Ecoli_like"/>
    <property type="match status" value="1"/>
</dbReference>
<dbReference type="InterPro" id="IPR036397">
    <property type="entry name" value="RNaseH_sf"/>
</dbReference>
<dbReference type="GO" id="GO:0045004">
    <property type="term" value="P:DNA replication proofreading"/>
    <property type="evidence" value="ECO:0007669"/>
    <property type="project" value="TreeGrafter"/>
</dbReference>
<dbReference type="Proteomes" id="UP000032420">
    <property type="component" value="Chromosome I"/>
</dbReference>
<comment type="cofactor">
    <cofactor evidence="17">
        <name>Mg(2+)</name>
        <dbReference type="ChEBI" id="CHEBI:18420"/>
    </cofactor>
    <cofactor evidence="17">
        <name>Mn(2+)</name>
        <dbReference type="ChEBI" id="CHEBI:29035"/>
    </cofactor>
    <text evidence="17">Binds 2 divalent metal cations. Magnesium or manganese.</text>
</comment>
<evidence type="ECO:0000256" key="6">
    <source>
        <dbReference type="ARBA" id="ARBA00022705"/>
    </source>
</evidence>
<keyword evidence="8 17" id="KW-0479">Metal-binding</keyword>
<evidence type="ECO:0000256" key="5">
    <source>
        <dbReference type="ARBA" id="ARBA00022695"/>
    </source>
</evidence>